<proteinExistence type="inferred from homology"/>
<name>G3R864_GORGO</name>
<organism evidence="18 19">
    <name type="scientific">Gorilla gorilla gorilla</name>
    <name type="common">Western lowland gorilla</name>
    <dbReference type="NCBI Taxonomy" id="9595"/>
    <lineage>
        <taxon>Eukaryota</taxon>
        <taxon>Metazoa</taxon>
        <taxon>Chordata</taxon>
        <taxon>Craniata</taxon>
        <taxon>Vertebrata</taxon>
        <taxon>Euteleostomi</taxon>
        <taxon>Mammalia</taxon>
        <taxon>Eutheria</taxon>
        <taxon>Euarchontoglires</taxon>
        <taxon>Primates</taxon>
        <taxon>Haplorrhini</taxon>
        <taxon>Catarrhini</taxon>
        <taxon>Hominidae</taxon>
        <taxon>Gorilla</taxon>
    </lineage>
</organism>
<comment type="catalytic activity">
    <reaction evidence="15">
        <text>13-(9Z-hexadecenoyloxy)-octadecanoate + H2O = 13-hydroxy-octadecanoate + (9Z)-hexadecenoate + H(+)</text>
        <dbReference type="Rhea" id="RHEA:52076"/>
        <dbReference type="ChEBI" id="CHEBI:15377"/>
        <dbReference type="ChEBI" id="CHEBI:15378"/>
        <dbReference type="ChEBI" id="CHEBI:32372"/>
        <dbReference type="ChEBI" id="CHEBI:136304"/>
        <dbReference type="ChEBI" id="CHEBI:136315"/>
    </reaction>
    <physiologicalReaction direction="left-to-right" evidence="15">
        <dbReference type="Rhea" id="RHEA:52077"/>
    </physiologicalReaction>
</comment>
<protein>
    <submittedName>
        <fullName evidence="18">Androgen dependent TFPI regulating protein</fullName>
    </submittedName>
</protein>
<evidence type="ECO:0000256" key="11">
    <source>
        <dbReference type="ARBA" id="ARBA00048701"/>
    </source>
</evidence>
<dbReference type="InterPro" id="IPR006838">
    <property type="entry name" value="ADTRP_AIG1"/>
</dbReference>
<comment type="catalytic activity">
    <reaction evidence="11">
        <text>12-(9Z-octadecenoyloxy)-octadecanoate + H2O = 12-hydroxyoctadecanoate + (9Z)-octadecenoate + H(+)</text>
        <dbReference type="Rhea" id="RHEA:52060"/>
        <dbReference type="ChEBI" id="CHEBI:15377"/>
        <dbReference type="ChEBI" id="CHEBI:15378"/>
        <dbReference type="ChEBI" id="CHEBI:30823"/>
        <dbReference type="ChEBI" id="CHEBI:84201"/>
        <dbReference type="ChEBI" id="CHEBI:136302"/>
    </reaction>
    <physiologicalReaction direction="left-to-right" evidence="11">
        <dbReference type="Rhea" id="RHEA:52061"/>
    </physiologicalReaction>
</comment>
<comment type="catalytic activity">
    <reaction evidence="1">
        <text>9-(9Z-hexadecenoyloxy)-octadecanoate + H2O = (9Z)-hexadecenoate + 9-hydroxy-octadecanoate + H(+)</text>
        <dbReference type="Rhea" id="RHEA:52068"/>
        <dbReference type="ChEBI" id="CHEBI:15377"/>
        <dbReference type="ChEBI" id="CHEBI:15378"/>
        <dbReference type="ChEBI" id="CHEBI:32372"/>
        <dbReference type="ChEBI" id="CHEBI:136286"/>
        <dbReference type="ChEBI" id="CHEBI:136309"/>
    </reaction>
    <physiologicalReaction direction="left-to-right" evidence="1">
        <dbReference type="Rhea" id="RHEA:52069"/>
    </physiologicalReaction>
</comment>
<dbReference type="GO" id="GO:0012505">
    <property type="term" value="C:endomembrane system"/>
    <property type="evidence" value="ECO:0007669"/>
    <property type="project" value="UniProtKB-SubCell"/>
</dbReference>
<evidence type="ECO:0000256" key="15">
    <source>
        <dbReference type="ARBA" id="ARBA00049322"/>
    </source>
</evidence>
<dbReference type="GeneTree" id="ENSGT00940000158284"/>
<dbReference type="PANTHER" id="PTHR10989:SF17">
    <property type="entry name" value="ANDROGEN-DEPENDENT TFPI-REGULATING PROTEIN"/>
    <property type="match status" value="1"/>
</dbReference>
<feature type="transmembrane region" description="Helical" evidence="17">
    <location>
        <begin position="45"/>
        <end position="64"/>
    </location>
</feature>
<dbReference type="GO" id="GO:0016020">
    <property type="term" value="C:membrane"/>
    <property type="evidence" value="ECO:0007669"/>
    <property type="project" value="InterPro"/>
</dbReference>
<evidence type="ECO:0000256" key="17">
    <source>
        <dbReference type="SAM" id="Phobius"/>
    </source>
</evidence>
<feature type="transmembrane region" description="Helical" evidence="17">
    <location>
        <begin position="191"/>
        <end position="211"/>
    </location>
</feature>
<comment type="catalytic activity">
    <reaction evidence="9">
        <text>9-hexadecanoyloxy-octadecanoate + H2O = 9-hydroxy-octadecanoate + hexadecanoate + H(+)</text>
        <dbReference type="Rhea" id="RHEA:52052"/>
        <dbReference type="ChEBI" id="CHEBI:7896"/>
        <dbReference type="ChEBI" id="CHEBI:15377"/>
        <dbReference type="ChEBI" id="CHEBI:15378"/>
        <dbReference type="ChEBI" id="CHEBI:83670"/>
        <dbReference type="ChEBI" id="CHEBI:136286"/>
    </reaction>
    <physiologicalReaction direction="left-to-right" evidence="9">
        <dbReference type="Rhea" id="RHEA:52053"/>
    </physiologicalReaction>
</comment>
<evidence type="ECO:0000256" key="3">
    <source>
        <dbReference type="ARBA" id="ARBA00009300"/>
    </source>
</evidence>
<feature type="transmembrane region" description="Helical" evidence="17">
    <location>
        <begin position="7"/>
        <end position="25"/>
    </location>
</feature>
<evidence type="ECO:0000256" key="13">
    <source>
        <dbReference type="ARBA" id="ARBA00049221"/>
    </source>
</evidence>
<feature type="transmembrane region" description="Helical" evidence="17">
    <location>
        <begin position="156"/>
        <end position="175"/>
    </location>
</feature>
<evidence type="ECO:0000256" key="1">
    <source>
        <dbReference type="ARBA" id="ARBA00000923"/>
    </source>
</evidence>
<comment type="similarity">
    <text evidence="3">Belongs to the AIG1 family.</text>
</comment>
<evidence type="ECO:0000256" key="5">
    <source>
        <dbReference type="ARBA" id="ARBA00022989"/>
    </source>
</evidence>
<dbReference type="EMBL" id="CABD030043319">
    <property type="status" value="NOT_ANNOTATED_CDS"/>
    <property type="molecule type" value="Genomic_DNA"/>
</dbReference>
<evidence type="ECO:0000256" key="4">
    <source>
        <dbReference type="ARBA" id="ARBA00022692"/>
    </source>
</evidence>
<dbReference type="EMBL" id="CABD030043317">
    <property type="status" value="NOT_ANNOTATED_CDS"/>
    <property type="molecule type" value="Genomic_DNA"/>
</dbReference>
<dbReference type="EMBL" id="CABD030043318">
    <property type="status" value="NOT_ANNOTATED_CDS"/>
    <property type="molecule type" value="Genomic_DNA"/>
</dbReference>
<evidence type="ECO:0000256" key="2">
    <source>
        <dbReference type="ARBA" id="ARBA00004127"/>
    </source>
</evidence>
<evidence type="ECO:0000256" key="9">
    <source>
        <dbReference type="ARBA" id="ARBA00047863"/>
    </source>
</evidence>
<accession>G3R864</accession>
<dbReference type="AlphaFoldDB" id="G3R864"/>
<keyword evidence="5 17" id="KW-1133">Transmembrane helix</keyword>
<comment type="catalytic activity">
    <reaction evidence="7">
        <text>12-hexadecanoyloxy-octadecanoate + H2O = 12-hydroxyoctadecanoate + hexadecanoate + H(+)</text>
        <dbReference type="Rhea" id="RHEA:52056"/>
        <dbReference type="ChEBI" id="CHEBI:7896"/>
        <dbReference type="ChEBI" id="CHEBI:15377"/>
        <dbReference type="ChEBI" id="CHEBI:15378"/>
        <dbReference type="ChEBI" id="CHEBI:83677"/>
        <dbReference type="ChEBI" id="CHEBI:84201"/>
    </reaction>
    <physiologicalReaction direction="left-to-right" evidence="7">
        <dbReference type="Rhea" id="RHEA:52057"/>
    </physiologicalReaction>
</comment>
<evidence type="ECO:0000256" key="7">
    <source>
        <dbReference type="ARBA" id="ARBA00047368"/>
    </source>
</evidence>
<evidence type="ECO:0000256" key="6">
    <source>
        <dbReference type="ARBA" id="ARBA00023136"/>
    </source>
</evidence>
<dbReference type="Proteomes" id="UP000001519">
    <property type="component" value="Chromosome 6"/>
</dbReference>
<comment type="catalytic activity">
    <reaction evidence="13">
        <text>9-octadecanoyloxy-octadecanoate + H2O = 9-hydroxy-octadecanoate + octadecanoate + H(+)</text>
        <dbReference type="Rhea" id="RHEA:52096"/>
        <dbReference type="ChEBI" id="CHEBI:15377"/>
        <dbReference type="ChEBI" id="CHEBI:15378"/>
        <dbReference type="ChEBI" id="CHEBI:25629"/>
        <dbReference type="ChEBI" id="CHEBI:136286"/>
        <dbReference type="ChEBI" id="CHEBI:136373"/>
    </reaction>
    <physiologicalReaction direction="left-to-right" evidence="13">
        <dbReference type="Rhea" id="RHEA:52097"/>
    </physiologicalReaction>
</comment>
<feature type="transmembrane region" description="Helical" evidence="17">
    <location>
        <begin position="125"/>
        <end position="144"/>
    </location>
</feature>
<dbReference type="eggNOG" id="KOG3989">
    <property type="taxonomic scope" value="Eukaryota"/>
</dbReference>
<evidence type="ECO:0000256" key="14">
    <source>
        <dbReference type="ARBA" id="ARBA00049296"/>
    </source>
</evidence>
<comment type="catalytic activity">
    <reaction evidence="14">
        <text>13-(9Z-octadecenoyloxy)-octadecanoate + H2O = 13-hydroxy-octadecanoate + (9Z)-octadecenoate + H(+)</text>
        <dbReference type="Rhea" id="RHEA:52064"/>
        <dbReference type="ChEBI" id="CHEBI:15377"/>
        <dbReference type="ChEBI" id="CHEBI:15378"/>
        <dbReference type="ChEBI" id="CHEBI:30823"/>
        <dbReference type="ChEBI" id="CHEBI:136303"/>
        <dbReference type="ChEBI" id="CHEBI:136304"/>
    </reaction>
    <physiologicalReaction direction="left-to-right" evidence="14">
        <dbReference type="Rhea" id="RHEA:52065"/>
    </physiologicalReaction>
</comment>
<dbReference type="Pfam" id="PF04750">
    <property type="entry name" value="Far-17a_AIG1"/>
    <property type="match status" value="1"/>
</dbReference>
<keyword evidence="19" id="KW-1185">Reference proteome</keyword>
<comment type="catalytic activity">
    <reaction evidence="10">
        <text>12-octadecanoyloxy-octadecanoate + H2O = 12-hydroxyoctadecanoate + octadecanoate + H(+)</text>
        <dbReference type="Rhea" id="RHEA:52080"/>
        <dbReference type="ChEBI" id="CHEBI:15377"/>
        <dbReference type="ChEBI" id="CHEBI:15378"/>
        <dbReference type="ChEBI" id="CHEBI:25629"/>
        <dbReference type="ChEBI" id="CHEBI:84201"/>
        <dbReference type="ChEBI" id="CHEBI:136330"/>
    </reaction>
    <physiologicalReaction direction="left-to-right" evidence="10">
        <dbReference type="Rhea" id="RHEA:52081"/>
    </physiologicalReaction>
</comment>
<comment type="catalytic activity">
    <reaction evidence="16">
        <text>12-(9Z-hexadecenoyloxy)-octadecanoate + H2O = 12-hydroxyoctadecanoate + (9Z)-hexadecenoate + H(+)</text>
        <dbReference type="Rhea" id="RHEA:52072"/>
        <dbReference type="ChEBI" id="CHEBI:15377"/>
        <dbReference type="ChEBI" id="CHEBI:15378"/>
        <dbReference type="ChEBI" id="CHEBI:32372"/>
        <dbReference type="ChEBI" id="CHEBI:84201"/>
        <dbReference type="ChEBI" id="CHEBI:136312"/>
    </reaction>
    <physiologicalReaction direction="left-to-right" evidence="16">
        <dbReference type="Rhea" id="RHEA:52073"/>
    </physiologicalReaction>
</comment>
<keyword evidence="4 17" id="KW-0812">Transmembrane</keyword>
<evidence type="ECO:0000256" key="10">
    <source>
        <dbReference type="ARBA" id="ARBA00048680"/>
    </source>
</evidence>
<reference evidence="18 19" key="2">
    <citation type="journal article" date="2012" name="Nature">
        <title>Insights into hominid evolution from the gorilla genome sequence.</title>
        <authorList>
            <person name="Scally A."/>
            <person name="Dutheil J.Y."/>
            <person name="Hillier L.W."/>
            <person name="Jordan G.E."/>
            <person name="Goodhead I."/>
            <person name="Herrero J."/>
            <person name="Hobolth A."/>
            <person name="Lappalainen T."/>
            <person name="Mailund T."/>
            <person name="Marques-Bonet T."/>
            <person name="McCarthy S."/>
            <person name="Montgomery S.H."/>
            <person name="Schwalie P.C."/>
            <person name="Tang Y.A."/>
            <person name="Ward M.C."/>
            <person name="Xue Y."/>
            <person name="Yngvadottir B."/>
            <person name="Alkan C."/>
            <person name="Andersen L.N."/>
            <person name="Ayub Q."/>
            <person name="Ball E.V."/>
            <person name="Beal K."/>
            <person name="Bradley B.J."/>
            <person name="Chen Y."/>
            <person name="Clee C.M."/>
            <person name="Fitzgerald S."/>
            <person name="Graves T.A."/>
            <person name="Gu Y."/>
            <person name="Heath P."/>
            <person name="Heger A."/>
            <person name="Karakoc E."/>
            <person name="Kolb-Kokocinski A."/>
            <person name="Laird G.K."/>
            <person name="Lunter G."/>
            <person name="Meader S."/>
            <person name="Mort M."/>
            <person name="Mullikin J.C."/>
            <person name="Munch K."/>
            <person name="O'Connor T.D."/>
            <person name="Phillips A.D."/>
            <person name="Prado-Martinez J."/>
            <person name="Rogers A.S."/>
            <person name="Sajjadian S."/>
            <person name="Schmidt D."/>
            <person name="Shaw K."/>
            <person name="Simpson J.T."/>
            <person name="Stenson P.D."/>
            <person name="Turner D.J."/>
            <person name="Vigilant L."/>
            <person name="Vilella A.J."/>
            <person name="Whitener W."/>
            <person name="Zhu B."/>
            <person name="Cooper D.N."/>
            <person name="de Jong P."/>
            <person name="Dermitzakis E.T."/>
            <person name="Eichler E.E."/>
            <person name="Flicek P."/>
            <person name="Goldman N."/>
            <person name="Mundy N.I."/>
            <person name="Ning Z."/>
            <person name="Odom D.T."/>
            <person name="Ponting C.P."/>
            <person name="Quail M.A."/>
            <person name="Ryder O.A."/>
            <person name="Searle S.M."/>
            <person name="Warren W.C."/>
            <person name="Wilson R.K."/>
            <person name="Schierup M.H."/>
            <person name="Rogers J."/>
            <person name="Tyler-Smith C."/>
            <person name="Durbin R."/>
        </authorList>
    </citation>
    <scope>NUCLEOTIDE SEQUENCE [LARGE SCALE GENOMIC DNA]</scope>
</reference>
<evidence type="ECO:0000256" key="16">
    <source>
        <dbReference type="ARBA" id="ARBA00049428"/>
    </source>
</evidence>
<dbReference type="PANTHER" id="PTHR10989">
    <property type="entry name" value="ANDROGEN-INDUCED PROTEIN 1-RELATED"/>
    <property type="match status" value="1"/>
</dbReference>
<comment type="catalytic activity">
    <reaction evidence="8">
        <text>13-octadecanoyloxy-octadecanoate + H2O = 13-hydroxy-octadecanoate + octadecanoate + H(+)</text>
        <dbReference type="Rhea" id="RHEA:52084"/>
        <dbReference type="ChEBI" id="CHEBI:15377"/>
        <dbReference type="ChEBI" id="CHEBI:15378"/>
        <dbReference type="ChEBI" id="CHEBI:25629"/>
        <dbReference type="ChEBI" id="CHEBI:136304"/>
        <dbReference type="ChEBI" id="CHEBI:136335"/>
    </reaction>
    <physiologicalReaction direction="left-to-right" evidence="8">
        <dbReference type="Rhea" id="RHEA:52085"/>
    </physiologicalReaction>
</comment>
<comment type="catalytic activity">
    <reaction evidence="12">
        <text>9-(9Z-octadecenoyloxy)-octadecanoate + H2O = 9-hydroxy-octadecanoate + (9Z)-octadecenoate + H(+)</text>
        <dbReference type="Rhea" id="RHEA:52048"/>
        <dbReference type="ChEBI" id="CHEBI:15377"/>
        <dbReference type="ChEBI" id="CHEBI:15378"/>
        <dbReference type="ChEBI" id="CHEBI:30823"/>
        <dbReference type="ChEBI" id="CHEBI:136282"/>
        <dbReference type="ChEBI" id="CHEBI:136286"/>
    </reaction>
    <physiologicalReaction direction="left-to-right" evidence="12">
        <dbReference type="Rhea" id="RHEA:52049"/>
    </physiologicalReaction>
</comment>
<evidence type="ECO:0000256" key="12">
    <source>
        <dbReference type="ARBA" id="ARBA00048800"/>
    </source>
</evidence>
<evidence type="ECO:0000313" key="19">
    <source>
        <dbReference type="Proteomes" id="UP000001519"/>
    </source>
</evidence>
<evidence type="ECO:0000256" key="8">
    <source>
        <dbReference type="ARBA" id="ARBA00047427"/>
    </source>
</evidence>
<reference evidence="19" key="1">
    <citation type="submission" date="2011-05" db="EMBL/GenBank/DDBJ databases">
        <title>Insights into the evolution of the great apes provided by the gorilla genome.</title>
        <authorList>
            <person name="Scally A."/>
        </authorList>
    </citation>
    <scope>NUCLEOTIDE SEQUENCE [LARGE SCALE GENOMIC DNA]</scope>
</reference>
<reference evidence="18" key="3">
    <citation type="submission" date="2025-08" db="UniProtKB">
        <authorList>
            <consortium name="Ensembl"/>
        </authorList>
    </citation>
    <scope>IDENTIFICATION</scope>
</reference>
<evidence type="ECO:0000313" key="18">
    <source>
        <dbReference type="Ensembl" id="ENSGGOP00000011564.3"/>
    </source>
</evidence>
<reference evidence="18" key="4">
    <citation type="submission" date="2025-09" db="UniProtKB">
        <authorList>
            <consortium name="Ensembl"/>
        </authorList>
    </citation>
    <scope>IDENTIFICATION</scope>
</reference>
<keyword evidence="6 17" id="KW-0472">Membrane</keyword>
<sequence>MTKTSTCIYHFLVLSWYIFLNYYISQEGKDEVKPKILANGARWKYMTLLNLLLQTIFYGVTCLDDVLKRTKGGKDVKFLTAFRDLLFTTLAFPVSTFVFLAFWILFLYNRDLIYPKVLDTVIPVWLNHAMHTFIFPITLAEVVLRPHSYPSKKTGLTLLAATSIAYISRILWLYFETGTWVYPVFAKLSPLGLAAFFSLSYVFIASIYLLGEKLNHWKWGSLSSIYSGACSKKWIIKLNS</sequence>
<gene>
    <name evidence="18" type="primary">ADTRP</name>
</gene>
<dbReference type="Bgee" id="ENSGGOG00000026376">
    <property type="expression patterns" value="Expressed in testis and 2 other cell types or tissues"/>
</dbReference>
<dbReference type="Ensembl" id="ENSGGOT00000011899.3">
    <property type="protein sequence ID" value="ENSGGOP00000011564.3"/>
    <property type="gene ID" value="ENSGGOG00000026376.2"/>
</dbReference>
<feature type="transmembrane region" description="Helical" evidence="17">
    <location>
        <begin position="85"/>
        <end position="105"/>
    </location>
</feature>
<comment type="subcellular location">
    <subcellularLocation>
        <location evidence="2">Endomembrane system</location>
        <topology evidence="2">Multi-pass membrane protein</topology>
    </subcellularLocation>
</comment>